<evidence type="ECO:0000256" key="2">
    <source>
        <dbReference type="ARBA" id="ARBA00022723"/>
    </source>
</evidence>
<dbReference type="GO" id="GO:0008237">
    <property type="term" value="F:metallopeptidase activity"/>
    <property type="evidence" value="ECO:0007669"/>
    <property type="project" value="UniProtKB-KW"/>
</dbReference>
<evidence type="ECO:0000256" key="3">
    <source>
        <dbReference type="ARBA" id="ARBA00022801"/>
    </source>
</evidence>
<evidence type="ECO:0000313" key="7">
    <source>
        <dbReference type="EMBL" id="SDG32408.1"/>
    </source>
</evidence>
<keyword evidence="8" id="KW-1185">Reference proteome</keyword>
<dbReference type="Pfam" id="PF04002">
    <property type="entry name" value="RadC"/>
    <property type="match status" value="1"/>
</dbReference>
<evidence type="ECO:0000259" key="6">
    <source>
        <dbReference type="PROSITE" id="PS50249"/>
    </source>
</evidence>
<dbReference type="PANTHER" id="PTHR30471:SF3">
    <property type="entry name" value="UPF0758 PROTEIN YEES-RELATED"/>
    <property type="match status" value="1"/>
</dbReference>
<name>A0A1G7TAS6_9BACT</name>
<dbReference type="GO" id="GO:0006508">
    <property type="term" value="P:proteolysis"/>
    <property type="evidence" value="ECO:0007669"/>
    <property type="project" value="UniProtKB-KW"/>
</dbReference>
<dbReference type="AlphaFoldDB" id="A0A1G7TAS6"/>
<dbReference type="Gene3D" id="3.40.140.10">
    <property type="entry name" value="Cytidine Deaminase, domain 2"/>
    <property type="match status" value="1"/>
</dbReference>
<dbReference type="InterPro" id="IPR025657">
    <property type="entry name" value="RadC_JAB"/>
</dbReference>
<evidence type="ECO:0000313" key="8">
    <source>
        <dbReference type="Proteomes" id="UP000198748"/>
    </source>
</evidence>
<dbReference type="PROSITE" id="PS50249">
    <property type="entry name" value="MPN"/>
    <property type="match status" value="1"/>
</dbReference>
<dbReference type="PANTHER" id="PTHR30471">
    <property type="entry name" value="DNA REPAIR PROTEIN RADC"/>
    <property type="match status" value="1"/>
</dbReference>
<sequence length="171" mass="19131">MKRHNSFNHFKIKVIMESFANVSNLYQVAEIELIYKSKVQASQRPKIESSLDAYKVLMQSWNPDRLEFIEEFKIILMNNASRVLGIFEVSKGGISGASADVRIVFAAALKANATGIILAHNHPSGQLVPSDADKYVTENMRKAGELLNIRVLDHLIVTAEGFCSFSDEFLL</sequence>
<dbReference type="PROSITE" id="PS01302">
    <property type="entry name" value="UPF0758"/>
    <property type="match status" value="1"/>
</dbReference>
<dbReference type="InterPro" id="IPR001405">
    <property type="entry name" value="UPF0758"/>
</dbReference>
<keyword evidence="5" id="KW-0482">Metalloprotease</keyword>
<keyword evidence="2" id="KW-0479">Metal-binding</keyword>
<gene>
    <name evidence="7" type="ORF">SAMN04487996_117154</name>
</gene>
<evidence type="ECO:0000256" key="4">
    <source>
        <dbReference type="ARBA" id="ARBA00022833"/>
    </source>
</evidence>
<proteinExistence type="predicted"/>
<organism evidence="7 8">
    <name type="scientific">Dyadobacter soli</name>
    <dbReference type="NCBI Taxonomy" id="659014"/>
    <lineage>
        <taxon>Bacteria</taxon>
        <taxon>Pseudomonadati</taxon>
        <taxon>Bacteroidota</taxon>
        <taxon>Cytophagia</taxon>
        <taxon>Cytophagales</taxon>
        <taxon>Spirosomataceae</taxon>
        <taxon>Dyadobacter</taxon>
    </lineage>
</organism>
<keyword evidence="4" id="KW-0862">Zinc</keyword>
<dbReference type="InterPro" id="IPR037518">
    <property type="entry name" value="MPN"/>
</dbReference>
<dbReference type="EMBL" id="FNAN01000017">
    <property type="protein sequence ID" value="SDG32408.1"/>
    <property type="molecule type" value="Genomic_DNA"/>
</dbReference>
<protein>
    <submittedName>
        <fullName evidence="7">RadC-like JAB domain-containing protein</fullName>
    </submittedName>
</protein>
<evidence type="ECO:0000256" key="1">
    <source>
        <dbReference type="ARBA" id="ARBA00022670"/>
    </source>
</evidence>
<feature type="domain" description="MPN" evidence="6">
    <location>
        <begin position="46"/>
        <end position="171"/>
    </location>
</feature>
<dbReference type="CDD" id="cd08071">
    <property type="entry name" value="MPN_DUF2466"/>
    <property type="match status" value="1"/>
</dbReference>
<dbReference type="STRING" id="659014.SAMN04487996_117154"/>
<dbReference type="Proteomes" id="UP000198748">
    <property type="component" value="Unassembled WGS sequence"/>
</dbReference>
<keyword evidence="3" id="KW-0378">Hydrolase</keyword>
<accession>A0A1G7TAS6</accession>
<reference evidence="8" key="1">
    <citation type="submission" date="2016-10" db="EMBL/GenBank/DDBJ databases">
        <authorList>
            <person name="Varghese N."/>
            <person name="Submissions S."/>
        </authorList>
    </citation>
    <scope>NUCLEOTIDE SEQUENCE [LARGE SCALE GENOMIC DNA]</scope>
    <source>
        <strain evidence="8">DSM 25329</strain>
    </source>
</reference>
<keyword evidence="1" id="KW-0645">Protease</keyword>
<dbReference type="InterPro" id="IPR020891">
    <property type="entry name" value="UPF0758_CS"/>
</dbReference>
<dbReference type="GO" id="GO:0046872">
    <property type="term" value="F:metal ion binding"/>
    <property type="evidence" value="ECO:0007669"/>
    <property type="project" value="UniProtKB-KW"/>
</dbReference>
<evidence type="ECO:0000256" key="5">
    <source>
        <dbReference type="ARBA" id="ARBA00023049"/>
    </source>
</evidence>